<evidence type="ECO:0008006" key="2">
    <source>
        <dbReference type="Google" id="ProtNLM"/>
    </source>
</evidence>
<reference evidence="1" key="1">
    <citation type="submission" date="2016-10" db="EMBL/GenBank/DDBJ databases">
        <title>Sequence of Gallionella enrichment culture.</title>
        <authorList>
            <person name="Poehlein A."/>
            <person name="Muehling M."/>
            <person name="Daniel R."/>
        </authorList>
    </citation>
    <scope>NUCLEOTIDE SEQUENCE</scope>
</reference>
<comment type="caution">
    <text evidence="1">The sequence shown here is derived from an EMBL/GenBank/DDBJ whole genome shotgun (WGS) entry which is preliminary data.</text>
</comment>
<dbReference type="EMBL" id="MLJW01000017">
    <property type="protein sequence ID" value="OIR12524.1"/>
    <property type="molecule type" value="Genomic_DNA"/>
</dbReference>
<dbReference type="AlphaFoldDB" id="A0A1J5TFN3"/>
<evidence type="ECO:0000313" key="1">
    <source>
        <dbReference type="EMBL" id="OIR12524.1"/>
    </source>
</evidence>
<sequence length="334" mass="36415">MIKGLAITPPIIGRISIGKMVEKNGKRLPEKDDSFTITTQVQNKDGWLLHPLHAKLQAEAANEKIRAIPIKLLFNCSDLNLRAEYSLFDKKTGRPMCVGNGETARYAGNDGIQETTCPSPDGCELGKNNGCKPYGRLNVAIEGQAEELASFVFRTTGFNSIRTLTARLQYFEAVSGGNTRYLPLQLKLRAKSTTQSHRAPVFYVDLCLRDGLTLDEAVSMALAEAEKVNQSGASIKALEQAVRTGLSNGAFEESEDEIPAIVEEFYSEAEDSQADTGEMNGAQIPVPAIQVNSSQENSAVKTNLPQQRMVPRKTKLTQRLANNNATADTPIAVQ</sequence>
<gene>
    <name evidence="1" type="ORF">GALL_62230</name>
</gene>
<accession>A0A1J5TFN3</accession>
<name>A0A1J5TFN3_9ZZZZ</name>
<dbReference type="Pfam" id="PF18897">
    <property type="entry name" value="Gp3-like"/>
    <property type="match status" value="1"/>
</dbReference>
<organism evidence="1">
    <name type="scientific">mine drainage metagenome</name>
    <dbReference type="NCBI Taxonomy" id="410659"/>
    <lineage>
        <taxon>unclassified sequences</taxon>
        <taxon>metagenomes</taxon>
        <taxon>ecological metagenomes</taxon>
    </lineage>
</organism>
<protein>
    <recommendedName>
        <fullName evidence="2">Hydrolase or metal-binding protein</fullName>
    </recommendedName>
</protein>
<dbReference type="InterPro" id="IPR043991">
    <property type="entry name" value="Gp3-like"/>
</dbReference>
<proteinExistence type="predicted"/>